<evidence type="ECO:0000259" key="3">
    <source>
        <dbReference type="Pfam" id="PF13649"/>
    </source>
</evidence>
<dbReference type="PIRSF" id="PIRSF018249">
    <property type="entry name" value="MyrA_prd"/>
    <property type="match status" value="1"/>
</dbReference>
<dbReference type="InterPro" id="IPR041698">
    <property type="entry name" value="Methyltransf_25"/>
</dbReference>
<feature type="domain" description="23S rRNA (guanine(745)-N(1))-methyltransferase N-terminal" evidence="4">
    <location>
        <begin position="6"/>
        <end position="48"/>
    </location>
</feature>
<feature type="binding site" evidence="1">
    <location>
        <position position="27"/>
    </location>
    <ligand>
        <name>Zn(2+)</name>
        <dbReference type="ChEBI" id="CHEBI:29105"/>
    </ligand>
</feature>
<evidence type="ECO:0000256" key="2">
    <source>
        <dbReference type="PIRSR" id="PIRSR018249-2"/>
    </source>
</evidence>
<dbReference type="AlphaFoldDB" id="A0A3E2B4G3"/>
<evidence type="ECO:0000313" key="6">
    <source>
        <dbReference type="Proteomes" id="UP000260649"/>
    </source>
</evidence>
<feature type="binding site" evidence="1">
    <location>
        <position position="23"/>
    </location>
    <ligand>
        <name>Zn(2+)</name>
        <dbReference type="ChEBI" id="CHEBI:29105"/>
    </ligand>
</feature>
<evidence type="ECO:0000313" key="5">
    <source>
        <dbReference type="EMBL" id="RFT06871.1"/>
    </source>
</evidence>
<evidence type="ECO:0000259" key="4">
    <source>
        <dbReference type="Pfam" id="PF21302"/>
    </source>
</evidence>
<dbReference type="GO" id="GO:0008168">
    <property type="term" value="F:methyltransferase activity"/>
    <property type="evidence" value="ECO:0007669"/>
    <property type="project" value="UniProtKB-KW"/>
</dbReference>
<dbReference type="OrthoDB" id="5522265at2"/>
<feature type="domain" description="Methyltransferase" evidence="3">
    <location>
        <begin position="90"/>
        <end position="177"/>
    </location>
</feature>
<feature type="binding site" evidence="2">
    <location>
        <begin position="97"/>
        <end position="98"/>
    </location>
    <ligand>
        <name>S-adenosyl-L-methionine</name>
        <dbReference type="ChEBI" id="CHEBI:59789"/>
    </ligand>
</feature>
<dbReference type="GeneID" id="97995154"/>
<dbReference type="PANTHER" id="PTHR43460:SF1">
    <property type="entry name" value="METHYLTRANSFERASE TYPE 11 DOMAIN-CONTAINING PROTEIN"/>
    <property type="match status" value="1"/>
</dbReference>
<name>A0A3E2B4G3_9FIRM</name>
<feature type="binding site" evidence="2">
    <location>
        <position position="69"/>
    </location>
    <ligand>
        <name>S-adenosyl-L-methionine</name>
        <dbReference type="ChEBI" id="CHEBI:59789"/>
    </ligand>
</feature>
<comment type="caution">
    <text evidence="5">The sequence shown here is derived from an EMBL/GenBank/DDBJ whole genome shotgun (WGS) entry which is preliminary data.</text>
</comment>
<dbReference type="EMBL" id="QQRQ01000006">
    <property type="protein sequence ID" value="RFT06871.1"/>
    <property type="molecule type" value="Genomic_DNA"/>
</dbReference>
<dbReference type="InterPro" id="IPR016718">
    <property type="entry name" value="rRNA_m1G-MeTrfase_A_prd"/>
</dbReference>
<dbReference type="GO" id="GO:0046872">
    <property type="term" value="F:metal ion binding"/>
    <property type="evidence" value="ECO:0007669"/>
    <property type="project" value="UniProtKB-KW"/>
</dbReference>
<dbReference type="Proteomes" id="UP000260649">
    <property type="component" value="Unassembled WGS sequence"/>
</dbReference>
<dbReference type="InterPro" id="IPR048647">
    <property type="entry name" value="RlmA_N"/>
</dbReference>
<keyword evidence="5" id="KW-0489">Methyltransferase</keyword>
<gene>
    <name evidence="5" type="ORF">DV520_05315</name>
</gene>
<dbReference type="InterPro" id="IPR029063">
    <property type="entry name" value="SAM-dependent_MTases_sf"/>
</dbReference>
<feature type="binding site" evidence="1">
    <location>
        <position position="10"/>
    </location>
    <ligand>
        <name>Zn(2+)</name>
        <dbReference type="ChEBI" id="CHEBI:29105"/>
    </ligand>
</feature>
<dbReference type="Pfam" id="PF21302">
    <property type="entry name" value="Zn_ribbon_RlmA"/>
    <property type="match status" value="1"/>
</dbReference>
<accession>A0A3E2B4G3</accession>
<evidence type="ECO:0000256" key="1">
    <source>
        <dbReference type="PIRSR" id="PIRSR018249-1"/>
    </source>
</evidence>
<keyword evidence="1" id="KW-0479">Metal-binding</keyword>
<keyword evidence="5" id="KW-0808">Transferase</keyword>
<dbReference type="Gene3D" id="3.40.50.150">
    <property type="entry name" value="Vaccinia Virus protein VP39"/>
    <property type="match status" value="1"/>
</dbReference>
<sequence length="277" mass="31073">MESLLRCPLCAQPLDRQDTRYLCPRGHSFDRAAAGYVHLLPANKLHSKDPGDDKAMAAARNRFLSGGYYDPLRDALTRLALAYAPDRAQILDAGCGEGYYSAALFQALLQAGKHPRMAGVDLSKHALRRAAKRQGSIEFAVASVYDLPVADQQIDLLVNCFSPLALEEFLRVLRPGGLYCYVVPGARHLWELKQVLYDTPYPNEEKETPYPGLSYQEIQAVDGTIHLPDTQAILDLFQMTPYFWKTPRQGALRLAGLPQLDTTISFRIHVFRKQDRP</sequence>
<dbReference type="Pfam" id="PF13649">
    <property type="entry name" value="Methyltransf_25"/>
    <property type="match status" value="1"/>
</dbReference>
<organism evidence="5 6">
    <name type="scientific">Evtepia gabavorous</name>
    <dbReference type="NCBI Taxonomy" id="2211183"/>
    <lineage>
        <taxon>Bacteria</taxon>
        <taxon>Bacillati</taxon>
        <taxon>Bacillota</taxon>
        <taxon>Clostridia</taxon>
        <taxon>Eubacteriales</taxon>
        <taxon>Evtepia</taxon>
    </lineage>
</organism>
<feature type="binding site" evidence="2">
    <location>
        <position position="188"/>
    </location>
    <ligand>
        <name>S-adenosyl-L-methionine</name>
        <dbReference type="ChEBI" id="CHEBI:59789"/>
    </ligand>
</feature>
<feature type="binding site" evidence="1">
    <location>
        <position position="7"/>
    </location>
    <ligand>
        <name>Zn(2+)</name>
        <dbReference type="ChEBI" id="CHEBI:29105"/>
    </ligand>
</feature>
<keyword evidence="1" id="KW-0862">Zinc</keyword>
<proteinExistence type="predicted"/>
<dbReference type="GO" id="GO:0032259">
    <property type="term" value="P:methylation"/>
    <property type="evidence" value="ECO:0007669"/>
    <property type="project" value="UniProtKB-KW"/>
</dbReference>
<dbReference type="InterPro" id="IPR052939">
    <property type="entry name" value="23S_rRNA_MeTrnsfrase_RlmA"/>
</dbReference>
<keyword evidence="2" id="KW-0949">S-adenosyl-L-methionine</keyword>
<reference evidence="5 6" key="1">
    <citation type="submission" date="2018-07" db="EMBL/GenBank/DDBJ databases">
        <title>GABA Modulating Bacteria of the Human Gut Microbiota.</title>
        <authorList>
            <person name="Strandwitz P."/>
            <person name="Kim K.H."/>
            <person name="Terekhova D."/>
            <person name="Liu J.K."/>
            <person name="Sharma A."/>
            <person name="Levering J."/>
            <person name="Mcdonald D."/>
            <person name="Dietrich D."/>
            <person name="Ramadhar T.R."/>
            <person name="Lekbua A."/>
            <person name="Mroue N."/>
            <person name="Liston C."/>
            <person name="Stewart E.J."/>
            <person name="Dubin M.J."/>
            <person name="Zengler K."/>
            <person name="Knight R."/>
            <person name="Gilbert J.A."/>
            <person name="Clardy J."/>
            <person name="Lewis K."/>
        </authorList>
    </citation>
    <scope>NUCLEOTIDE SEQUENCE [LARGE SCALE GENOMIC DNA]</scope>
    <source>
        <strain evidence="5 6">KLE1738</strain>
    </source>
</reference>
<protein>
    <submittedName>
        <fullName evidence="5">Methyltransferase domain-containing protein</fullName>
    </submittedName>
</protein>
<dbReference type="CDD" id="cd02440">
    <property type="entry name" value="AdoMet_MTases"/>
    <property type="match status" value="1"/>
</dbReference>
<keyword evidence="6" id="KW-1185">Reference proteome</keyword>
<dbReference type="RefSeq" id="WP_021919040.1">
    <property type="nucleotide sequence ID" value="NZ_CAKXKJ010000006.1"/>
</dbReference>
<dbReference type="SUPFAM" id="SSF53335">
    <property type="entry name" value="S-adenosyl-L-methionine-dependent methyltransferases"/>
    <property type="match status" value="1"/>
</dbReference>
<dbReference type="PANTHER" id="PTHR43460">
    <property type="entry name" value="METHYLTRANSFERASE"/>
    <property type="match status" value="1"/>
</dbReference>